<dbReference type="KEGG" id="dak:DaAHT2_1531"/>
<dbReference type="Proteomes" id="UP000001508">
    <property type="component" value="Chromosome"/>
</dbReference>
<dbReference type="PROSITE" id="PS51750">
    <property type="entry name" value="BRO_N"/>
    <property type="match status" value="1"/>
</dbReference>
<keyword evidence="3" id="KW-1185">Reference proteome</keyword>
<evidence type="ECO:0000313" key="2">
    <source>
        <dbReference type="EMBL" id="ADH86226.1"/>
    </source>
</evidence>
<feature type="domain" description="Bro-N" evidence="1">
    <location>
        <begin position="1"/>
        <end position="118"/>
    </location>
</feature>
<dbReference type="SMART" id="SM01040">
    <property type="entry name" value="Bro-N"/>
    <property type="match status" value="1"/>
</dbReference>
<reference evidence="3" key="1">
    <citation type="submission" date="2010-02" db="EMBL/GenBank/DDBJ databases">
        <title>Complete sequence of Desulfurivibrio alkaliphilus AHT2.</title>
        <authorList>
            <consortium name="US DOE Joint Genome Institute"/>
            <person name="Pitluck S."/>
            <person name="Chertkov O."/>
            <person name="Detter J.C."/>
            <person name="Han C."/>
            <person name="Tapia R."/>
            <person name="Larimer F."/>
            <person name="Land M."/>
            <person name="Hauser L."/>
            <person name="Kyrpides N."/>
            <person name="Mikhailova N."/>
            <person name="Sorokin D.Y."/>
            <person name="Muyzer G."/>
            <person name="Woyke T."/>
        </authorList>
    </citation>
    <scope>NUCLEOTIDE SEQUENCE [LARGE SCALE GENOMIC DNA]</scope>
    <source>
        <strain evidence="3">DSM 19089 / UNIQEM U267 / AHT2</strain>
    </source>
</reference>
<evidence type="ECO:0000313" key="3">
    <source>
        <dbReference type="Proteomes" id="UP000001508"/>
    </source>
</evidence>
<dbReference type="InterPro" id="IPR003497">
    <property type="entry name" value="BRO_N_domain"/>
</dbReference>
<dbReference type="AlphaFoldDB" id="D6Z3V1"/>
<dbReference type="EMBL" id="CP001940">
    <property type="protein sequence ID" value="ADH86226.1"/>
    <property type="molecule type" value="Genomic_DNA"/>
</dbReference>
<protein>
    <recommendedName>
        <fullName evidence="1">Bro-N domain-containing protein</fullName>
    </recommendedName>
</protein>
<dbReference type="STRING" id="589865.DaAHT2_1531"/>
<proteinExistence type="predicted"/>
<gene>
    <name evidence="2" type="ordered locus">DaAHT2_1531</name>
</gene>
<organism evidence="2 3">
    <name type="scientific">Desulfurivibrio alkaliphilus (strain DSM 19089 / UNIQEM U267 / AHT2)</name>
    <dbReference type="NCBI Taxonomy" id="589865"/>
    <lineage>
        <taxon>Bacteria</taxon>
        <taxon>Pseudomonadati</taxon>
        <taxon>Thermodesulfobacteriota</taxon>
        <taxon>Desulfobulbia</taxon>
        <taxon>Desulfobulbales</taxon>
        <taxon>Desulfobulbaceae</taxon>
        <taxon>Desulfurivibrio</taxon>
    </lineage>
</organism>
<dbReference type="Pfam" id="PF02498">
    <property type="entry name" value="Bro-N"/>
    <property type="match status" value="1"/>
</dbReference>
<accession>D6Z3V1</accession>
<name>D6Z3V1_DESAT</name>
<sequence length="138" mass="15344">MREKETLPIAFEGRKIRQARHEGEWWFAVEDVSGALTDQSDGAASWRQLQQSLEAEGCEVGTLCCALELPASDGRIRRTDCVTLEGIFRIVQSVSSPKAEIFKRWLARVAAEPVPPHGCQTNLDTVLTMLEDAACEQK</sequence>
<dbReference type="OrthoDB" id="9814400at2"/>
<dbReference type="RefSeq" id="WP_013163753.1">
    <property type="nucleotide sequence ID" value="NC_014216.1"/>
</dbReference>
<evidence type="ECO:0000259" key="1">
    <source>
        <dbReference type="PROSITE" id="PS51750"/>
    </source>
</evidence>
<dbReference type="HOGENOM" id="CLU_117225_0_0_7"/>
<dbReference type="eggNOG" id="COG3617">
    <property type="taxonomic scope" value="Bacteria"/>
</dbReference>
<dbReference type="InParanoid" id="D6Z3V1"/>